<dbReference type="AlphaFoldDB" id="A0A1I5T3J0"/>
<dbReference type="STRING" id="306540.SAMN05421839_1612"/>
<accession>A0A1I5T3J0</accession>
<protein>
    <submittedName>
        <fullName evidence="4">Putative phage tail component, N-terminal domain-containing protein</fullName>
    </submittedName>
</protein>
<dbReference type="RefSeq" id="WP_089833957.1">
    <property type="nucleotide sequence ID" value="NZ_BJWI01000084.1"/>
</dbReference>
<reference evidence="3 6" key="2">
    <citation type="submission" date="2019-07" db="EMBL/GenBank/DDBJ databases">
        <title>Whole genome shotgun sequence of Halolactibacillus halophilus NBRC 100868.</title>
        <authorList>
            <person name="Hosoyama A."/>
            <person name="Uohara A."/>
            <person name="Ohji S."/>
            <person name="Ichikawa N."/>
        </authorList>
    </citation>
    <scope>NUCLEOTIDE SEQUENCE [LARGE SCALE GENOMIC DNA]</scope>
    <source>
        <strain evidence="3 6">NBRC 100868</strain>
    </source>
</reference>
<evidence type="ECO:0000313" key="5">
    <source>
        <dbReference type="Proteomes" id="UP000242243"/>
    </source>
</evidence>
<evidence type="ECO:0000313" key="4">
    <source>
        <dbReference type="EMBL" id="SFP77605.1"/>
    </source>
</evidence>
<dbReference type="InterPro" id="IPR006520">
    <property type="entry name" value="Dit_BPSPP_N"/>
</dbReference>
<evidence type="ECO:0000259" key="2">
    <source>
        <dbReference type="Pfam" id="PF22768"/>
    </source>
</evidence>
<evidence type="ECO:0000313" key="6">
    <source>
        <dbReference type="Proteomes" id="UP000321547"/>
    </source>
</evidence>
<sequence>MNNPIMIFNDQINNDIYLLRGRSKSAFHPIKRDIRKNGSSYRIRKNDRGLLTIQQPIGFKTKTDEKHIEVVEKLTNWLVTDDWTRLSFSDEPGRIYLAVLQEGIDLEKIAWLREGTLSFVAKETLGQQEIINVTSTTTTDNIVGQEKTPWIVEVTFTQNTSSFELTTNQGLYVLLGYQFIAGDNLVIKYDGREVLLNGHDLRSAVRLKTNYELLQPGTIDISASHDCTLTYDERFH</sequence>
<gene>
    <name evidence="3" type="ORF">HHA03_24700</name>
    <name evidence="4" type="ORF">SAMN05421839_1612</name>
</gene>
<organism evidence="4 5">
    <name type="scientific">Halolactibacillus halophilus</name>
    <dbReference type="NCBI Taxonomy" id="306540"/>
    <lineage>
        <taxon>Bacteria</taxon>
        <taxon>Bacillati</taxon>
        <taxon>Bacillota</taxon>
        <taxon>Bacilli</taxon>
        <taxon>Bacillales</taxon>
        <taxon>Bacillaceae</taxon>
        <taxon>Halolactibacillus</taxon>
    </lineage>
</organism>
<dbReference type="Proteomes" id="UP000321547">
    <property type="component" value="Unassembled WGS sequence"/>
</dbReference>
<dbReference type="InterPro" id="IPR008841">
    <property type="entry name" value="Siphovirus-type_tail_N"/>
</dbReference>
<evidence type="ECO:0000259" key="1">
    <source>
        <dbReference type="Pfam" id="PF05709"/>
    </source>
</evidence>
<dbReference type="Gene3D" id="2.40.30.200">
    <property type="match status" value="1"/>
</dbReference>
<reference evidence="4 5" key="1">
    <citation type="submission" date="2016-10" db="EMBL/GenBank/DDBJ databases">
        <authorList>
            <person name="de Groot N.N."/>
        </authorList>
    </citation>
    <scope>NUCLEOTIDE SEQUENCE [LARGE SCALE GENOMIC DNA]</scope>
    <source>
        <strain evidence="4 5">DSM 17073</strain>
    </source>
</reference>
<dbReference type="EMBL" id="BJWI01000084">
    <property type="protein sequence ID" value="GEM02938.1"/>
    <property type="molecule type" value="Genomic_DNA"/>
</dbReference>
<keyword evidence="6" id="KW-1185">Reference proteome</keyword>
<dbReference type="Pfam" id="PF05709">
    <property type="entry name" value="Sipho_tail"/>
    <property type="match status" value="1"/>
</dbReference>
<feature type="domain" description="Siphovirus-type tail component C-terminal" evidence="2">
    <location>
        <begin position="144"/>
        <end position="235"/>
    </location>
</feature>
<dbReference type="Gene3D" id="2.60.120.860">
    <property type="match status" value="1"/>
</dbReference>
<feature type="domain" description="Siphovirus-type tail component RIFT-related" evidence="1">
    <location>
        <begin position="51"/>
        <end position="120"/>
    </location>
</feature>
<dbReference type="NCBIfam" id="TIGR01633">
    <property type="entry name" value="phi3626_gp14_N"/>
    <property type="match status" value="1"/>
</dbReference>
<name>A0A1I5T3J0_9BACI</name>
<dbReference type="Pfam" id="PF22768">
    <property type="entry name" value="SPP1_Dit"/>
    <property type="match status" value="1"/>
</dbReference>
<dbReference type="InterPro" id="IPR054738">
    <property type="entry name" value="Siphovirus-type_tail_C"/>
</dbReference>
<proteinExistence type="predicted"/>
<dbReference type="OrthoDB" id="3078561at2"/>
<evidence type="ECO:0000313" key="3">
    <source>
        <dbReference type="EMBL" id="GEM02938.1"/>
    </source>
</evidence>
<dbReference type="EMBL" id="FOXC01000061">
    <property type="protein sequence ID" value="SFP77605.1"/>
    <property type="molecule type" value="Genomic_DNA"/>
</dbReference>
<dbReference type="Proteomes" id="UP000242243">
    <property type="component" value="Unassembled WGS sequence"/>
</dbReference>